<gene>
    <name evidence="2" type="ORF">MNBD_GAMMA26-1129</name>
</gene>
<name>A0A3B1BGR0_9ZZZZ</name>
<proteinExistence type="predicted"/>
<dbReference type="Gene3D" id="3.40.1440.10">
    <property type="entry name" value="GIY-YIG endonuclease"/>
    <property type="match status" value="1"/>
</dbReference>
<dbReference type="PROSITE" id="PS50164">
    <property type="entry name" value="GIY_YIG"/>
    <property type="match status" value="1"/>
</dbReference>
<sequence>MDWRVYIILCTNGSLYTGISNDVARRLTQHLNKRGAKFFRGHTPKQLVYLEKGHSRSSASCREAAIKQLSRAEKLCLIESEENAIKGLEINISDGLEHID</sequence>
<dbReference type="PANTHER" id="PTHR34477">
    <property type="entry name" value="UPF0213 PROTEIN YHBQ"/>
    <property type="match status" value="1"/>
</dbReference>
<evidence type="ECO:0000259" key="1">
    <source>
        <dbReference type="PROSITE" id="PS50164"/>
    </source>
</evidence>
<dbReference type="InterPro" id="IPR035901">
    <property type="entry name" value="GIY-YIG_endonuc_sf"/>
</dbReference>
<dbReference type="InterPro" id="IPR000305">
    <property type="entry name" value="GIY-YIG_endonuc"/>
</dbReference>
<dbReference type="EMBL" id="UOFX01000056">
    <property type="protein sequence ID" value="VAX09650.1"/>
    <property type="molecule type" value="Genomic_DNA"/>
</dbReference>
<dbReference type="AlphaFoldDB" id="A0A3B1BGR0"/>
<feature type="domain" description="GIY-YIG" evidence="1">
    <location>
        <begin position="1"/>
        <end position="76"/>
    </location>
</feature>
<dbReference type="Pfam" id="PF01541">
    <property type="entry name" value="GIY-YIG"/>
    <property type="match status" value="1"/>
</dbReference>
<protein>
    <recommendedName>
        <fullName evidence="1">GIY-YIG domain-containing protein</fullName>
    </recommendedName>
</protein>
<dbReference type="CDD" id="cd10456">
    <property type="entry name" value="GIY-YIG_UPF0213"/>
    <property type="match status" value="1"/>
</dbReference>
<organism evidence="2">
    <name type="scientific">hydrothermal vent metagenome</name>
    <dbReference type="NCBI Taxonomy" id="652676"/>
    <lineage>
        <taxon>unclassified sequences</taxon>
        <taxon>metagenomes</taxon>
        <taxon>ecological metagenomes</taxon>
    </lineage>
</organism>
<dbReference type="PANTHER" id="PTHR34477:SF1">
    <property type="entry name" value="UPF0213 PROTEIN YHBQ"/>
    <property type="match status" value="1"/>
</dbReference>
<dbReference type="SUPFAM" id="SSF82771">
    <property type="entry name" value="GIY-YIG endonuclease"/>
    <property type="match status" value="1"/>
</dbReference>
<evidence type="ECO:0000313" key="2">
    <source>
        <dbReference type="EMBL" id="VAX09650.1"/>
    </source>
</evidence>
<dbReference type="InterPro" id="IPR050190">
    <property type="entry name" value="UPF0213_domain"/>
</dbReference>
<accession>A0A3B1BGR0</accession>
<reference evidence="2" key="1">
    <citation type="submission" date="2018-06" db="EMBL/GenBank/DDBJ databases">
        <authorList>
            <person name="Zhirakovskaya E."/>
        </authorList>
    </citation>
    <scope>NUCLEOTIDE SEQUENCE</scope>
</reference>